<feature type="transmembrane region" description="Helical" evidence="1">
    <location>
        <begin position="52"/>
        <end position="75"/>
    </location>
</feature>
<keyword evidence="1" id="KW-0812">Transmembrane</keyword>
<evidence type="ECO:0000313" key="2">
    <source>
        <dbReference type="EMBL" id="RHX92332.1"/>
    </source>
</evidence>
<feature type="transmembrane region" description="Helical" evidence="1">
    <location>
        <begin position="7"/>
        <end position="32"/>
    </location>
</feature>
<feature type="transmembrane region" description="Helical" evidence="1">
    <location>
        <begin position="137"/>
        <end position="158"/>
    </location>
</feature>
<sequence length="167" mass="19111">MRSTNILFFIGIILTGFIAGIGFVNAIGFLPAAEDTSLAGFVEYWKNLDRYMMVRMPILGWSIIVTSIAILVLLFREKPFPKVEFSLVALSLLMLISDIFLVLTKNQPINELLRGLDLNQKAPESFLILKEQALQTFYLRSIDMILCNVFMVLAYFVYTNRMQRSKN</sequence>
<dbReference type="EMBL" id="QHCT01000001">
    <property type="protein sequence ID" value="RHX92332.1"/>
    <property type="molecule type" value="Genomic_DNA"/>
</dbReference>
<keyword evidence="1" id="KW-1133">Transmembrane helix</keyword>
<accession>A0A396Z9T1</accession>
<dbReference type="RefSeq" id="WP_118967175.1">
    <property type="nucleotide sequence ID" value="NZ_QHCT01000001.1"/>
</dbReference>
<dbReference type="AlphaFoldDB" id="A0A396Z9T1"/>
<dbReference type="Proteomes" id="UP000265798">
    <property type="component" value="Unassembled WGS sequence"/>
</dbReference>
<dbReference type="OrthoDB" id="893861at2"/>
<organism evidence="2 3">
    <name type="scientific">Leptospira stimsonii</name>
    <dbReference type="NCBI Taxonomy" id="2202203"/>
    <lineage>
        <taxon>Bacteria</taxon>
        <taxon>Pseudomonadati</taxon>
        <taxon>Spirochaetota</taxon>
        <taxon>Spirochaetia</taxon>
        <taxon>Leptospirales</taxon>
        <taxon>Leptospiraceae</taxon>
        <taxon>Leptospira</taxon>
    </lineage>
</organism>
<evidence type="ECO:0000256" key="1">
    <source>
        <dbReference type="SAM" id="Phobius"/>
    </source>
</evidence>
<proteinExistence type="predicted"/>
<reference evidence="3" key="1">
    <citation type="submission" date="2018-05" db="EMBL/GenBank/DDBJ databases">
        <title>Leptospira yasudae sp. nov. and Leptospira stimsonii sp. nov., two pathogenic species of the genus Leptospira isolated from environmental sources.</title>
        <authorList>
            <person name="Casanovas-Massana A."/>
            <person name="Hamond C."/>
            <person name="Santos L.A."/>
            <person name="Hacker K.P."/>
            <person name="Balassiano I."/>
            <person name="Medeiros M.A."/>
            <person name="Reis M.G."/>
            <person name="Ko A.I."/>
            <person name="Wunder E.A."/>
        </authorList>
    </citation>
    <scope>NUCLEOTIDE SEQUENCE [LARGE SCALE GENOMIC DNA]</scope>
    <source>
        <strain evidence="3">Yale</strain>
    </source>
</reference>
<keyword evidence="1" id="KW-0472">Membrane</keyword>
<gene>
    <name evidence="2" type="ORF">DLM75_03800</name>
</gene>
<comment type="caution">
    <text evidence="2">The sequence shown here is derived from an EMBL/GenBank/DDBJ whole genome shotgun (WGS) entry which is preliminary data.</text>
</comment>
<evidence type="ECO:0000313" key="3">
    <source>
        <dbReference type="Proteomes" id="UP000265798"/>
    </source>
</evidence>
<name>A0A396Z9T1_9LEPT</name>
<evidence type="ECO:0008006" key="4">
    <source>
        <dbReference type="Google" id="ProtNLM"/>
    </source>
</evidence>
<feature type="transmembrane region" description="Helical" evidence="1">
    <location>
        <begin position="87"/>
        <end position="104"/>
    </location>
</feature>
<protein>
    <recommendedName>
        <fullName evidence="4">DUF4149 domain-containing protein</fullName>
    </recommendedName>
</protein>